<evidence type="ECO:0000313" key="12">
    <source>
        <dbReference type="EMBL" id="KAJ4474825.1"/>
    </source>
</evidence>
<evidence type="ECO:0000256" key="4">
    <source>
        <dbReference type="ARBA" id="ARBA00022617"/>
    </source>
</evidence>
<organism evidence="12 13">
    <name type="scientific">Lentinula aciculospora</name>
    <dbReference type="NCBI Taxonomy" id="153920"/>
    <lineage>
        <taxon>Eukaryota</taxon>
        <taxon>Fungi</taxon>
        <taxon>Dikarya</taxon>
        <taxon>Basidiomycota</taxon>
        <taxon>Agaricomycotina</taxon>
        <taxon>Agaricomycetes</taxon>
        <taxon>Agaricomycetidae</taxon>
        <taxon>Agaricales</taxon>
        <taxon>Marasmiineae</taxon>
        <taxon>Omphalotaceae</taxon>
        <taxon>Lentinula</taxon>
    </lineage>
</organism>
<dbReference type="CDD" id="cd11065">
    <property type="entry name" value="CYP64-like"/>
    <property type="match status" value="1"/>
</dbReference>
<evidence type="ECO:0000256" key="5">
    <source>
        <dbReference type="ARBA" id="ARBA00022723"/>
    </source>
</evidence>
<feature type="signal peptide" evidence="11">
    <location>
        <begin position="1"/>
        <end position="21"/>
    </location>
</feature>
<comment type="pathway">
    <text evidence="2">Secondary metabolite biosynthesis.</text>
</comment>
<comment type="caution">
    <text evidence="12">The sequence shown here is derived from an EMBL/GenBank/DDBJ whole genome shotgun (WGS) entry which is preliminary data.</text>
</comment>
<keyword evidence="7 9" id="KW-0408">Iron</keyword>
<sequence>MNPLLLGLATFALVILVRLYARGGDRKHLPPGPPGVPILGNLPQVVGVPQLWHTFDKWRYEYGPLTYLNMVGKDVMVLNSKAAAMELLERRSATYSDRPRSIVAEYIGSRMAIPFARYGKSWQNMRRAAHAVLNARVSSQYHAVQAEEAIILAHGLLYDKSSTLLEKINGSASTVISVVYGKRSLSSEKKDQVTVDLDEDLHLPESDPLQSLCNIGHRFTSSLYPGAYLVEVLPILDYIPAAMARWKRNAQKDYGRISETFHKFYNDAVRNDQQRTSLCASLADSQLATALTNAEKAWVTGSISVAALETTSTTLSFFLYAMIQHPIVQEQAQKELDRVVGRLRCPNFTDMAHLPYMRAIVKEVLRWQPAIPLVVPRMAMEDDWYEGRFIPKGTAIILNLWSMNRDRDVYGPDVDLFRPERFLQESEKEGEYALRTEYENEDGHCSFGFGRRGCVGKYVADNALFIDMATILWALRIEPEAFKAAENPATQKPTKDLVNPIPDFQCRFIPRFTEAETILQHLKEDVLQGRNNED</sequence>
<dbReference type="PANTHER" id="PTHR46300">
    <property type="entry name" value="P450, PUTATIVE (EUROFUNG)-RELATED-RELATED"/>
    <property type="match status" value="1"/>
</dbReference>
<dbReference type="InterPro" id="IPR002401">
    <property type="entry name" value="Cyt_P450_E_grp-I"/>
</dbReference>
<keyword evidence="5 9" id="KW-0479">Metal-binding</keyword>
<protein>
    <submittedName>
        <fullName evidence="12">Cytochrome P450</fullName>
    </submittedName>
</protein>
<evidence type="ECO:0000256" key="8">
    <source>
        <dbReference type="ARBA" id="ARBA00023033"/>
    </source>
</evidence>
<dbReference type="InterPro" id="IPR001128">
    <property type="entry name" value="Cyt_P450"/>
</dbReference>
<reference evidence="12" key="1">
    <citation type="submission" date="2022-08" db="EMBL/GenBank/DDBJ databases">
        <title>A Global Phylogenomic Analysis of the Shiitake Genus Lentinula.</title>
        <authorList>
            <consortium name="DOE Joint Genome Institute"/>
            <person name="Sierra-Patev S."/>
            <person name="Min B."/>
            <person name="Naranjo-Ortiz M."/>
            <person name="Looney B."/>
            <person name="Konkel Z."/>
            <person name="Slot J.C."/>
            <person name="Sakamoto Y."/>
            <person name="Steenwyk J.L."/>
            <person name="Rokas A."/>
            <person name="Carro J."/>
            <person name="Camarero S."/>
            <person name="Ferreira P."/>
            <person name="Molpeceres G."/>
            <person name="Ruiz-Duenas F.J."/>
            <person name="Serrano A."/>
            <person name="Henrissat B."/>
            <person name="Drula E."/>
            <person name="Hughes K.W."/>
            <person name="Mata J.L."/>
            <person name="Ishikawa N.K."/>
            <person name="Vargas-Isla R."/>
            <person name="Ushijima S."/>
            <person name="Smith C.A."/>
            <person name="Ahrendt S."/>
            <person name="Andreopoulos W."/>
            <person name="He G."/>
            <person name="Labutti K."/>
            <person name="Lipzen A."/>
            <person name="Ng V."/>
            <person name="Riley R."/>
            <person name="Sandor L."/>
            <person name="Barry K."/>
            <person name="Martinez A.T."/>
            <person name="Xiao Y."/>
            <person name="Gibbons J.G."/>
            <person name="Terashima K."/>
            <person name="Grigoriev I.V."/>
            <person name="Hibbett D.S."/>
        </authorList>
    </citation>
    <scope>NUCLEOTIDE SEQUENCE</scope>
    <source>
        <strain evidence="12">JLM2183</strain>
    </source>
</reference>
<keyword evidence="4 9" id="KW-0349">Heme</keyword>
<evidence type="ECO:0000256" key="2">
    <source>
        <dbReference type="ARBA" id="ARBA00005179"/>
    </source>
</evidence>
<keyword evidence="11" id="KW-0732">Signal</keyword>
<evidence type="ECO:0000313" key="13">
    <source>
        <dbReference type="Proteomes" id="UP001150266"/>
    </source>
</evidence>
<evidence type="ECO:0000256" key="10">
    <source>
        <dbReference type="RuleBase" id="RU000461"/>
    </source>
</evidence>
<evidence type="ECO:0000256" key="3">
    <source>
        <dbReference type="ARBA" id="ARBA00010617"/>
    </source>
</evidence>
<keyword evidence="8 10" id="KW-0503">Monooxygenase</keyword>
<dbReference type="AlphaFoldDB" id="A0A9W9A581"/>
<dbReference type="InterPro" id="IPR036396">
    <property type="entry name" value="Cyt_P450_sf"/>
</dbReference>
<dbReference type="PROSITE" id="PS00086">
    <property type="entry name" value="CYTOCHROME_P450"/>
    <property type="match status" value="1"/>
</dbReference>
<name>A0A9W9A581_9AGAR</name>
<evidence type="ECO:0000256" key="6">
    <source>
        <dbReference type="ARBA" id="ARBA00023002"/>
    </source>
</evidence>
<dbReference type="Proteomes" id="UP001150266">
    <property type="component" value="Unassembled WGS sequence"/>
</dbReference>
<feature type="binding site" description="axial binding residue" evidence="9">
    <location>
        <position position="454"/>
    </location>
    <ligand>
        <name>heme</name>
        <dbReference type="ChEBI" id="CHEBI:30413"/>
    </ligand>
    <ligandPart>
        <name>Fe</name>
        <dbReference type="ChEBI" id="CHEBI:18248"/>
    </ligandPart>
</feature>
<dbReference type="InterPro" id="IPR017972">
    <property type="entry name" value="Cyt_P450_CS"/>
</dbReference>
<dbReference type="Pfam" id="PF00067">
    <property type="entry name" value="p450"/>
    <property type="match status" value="1"/>
</dbReference>
<dbReference type="SUPFAM" id="SSF48264">
    <property type="entry name" value="Cytochrome P450"/>
    <property type="match status" value="1"/>
</dbReference>
<dbReference type="GO" id="GO:0016705">
    <property type="term" value="F:oxidoreductase activity, acting on paired donors, with incorporation or reduction of molecular oxygen"/>
    <property type="evidence" value="ECO:0007669"/>
    <property type="project" value="InterPro"/>
</dbReference>
<dbReference type="PANTHER" id="PTHR46300:SF6">
    <property type="entry name" value="CYTOCHROME P450 2C30"/>
    <property type="match status" value="1"/>
</dbReference>
<dbReference type="EMBL" id="JAOTPV010000015">
    <property type="protein sequence ID" value="KAJ4474825.1"/>
    <property type="molecule type" value="Genomic_DNA"/>
</dbReference>
<dbReference type="GO" id="GO:0020037">
    <property type="term" value="F:heme binding"/>
    <property type="evidence" value="ECO:0007669"/>
    <property type="project" value="InterPro"/>
</dbReference>
<evidence type="ECO:0000256" key="1">
    <source>
        <dbReference type="ARBA" id="ARBA00001971"/>
    </source>
</evidence>
<proteinExistence type="inferred from homology"/>
<keyword evidence="13" id="KW-1185">Reference proteome</keyword>
<evidence type="ECO:0000256" key="11">
    <source>
        <dbReference type="SAM" id="SignalP"/>
    </source>
</evidence>
<keyword evidence="6 10" id="KW-0560">Oxidoreductase</keyword>
<evidence type="ECO:0000256" key="7">
    <source>
        <dbReference type="ARBA" id="ARBA00023004"/>
    </source>
</evidence>
<comment type="similarity">
    <text evidence="3 10">Belongs to the cytochrome P450 family.</text>
</comment>
<dbReference type="PRINTS" id="PR00463">
    <property type="entry name" value="EP450I"/>
</dbReference>
<dbReference type="PRINTS" id="PR00385">
    <property type="entry name" value="P450"/>
</dbReference>
<dbReference type="InterPro" id="IPR050364">
    <property type="entry name" value="Cytochrome_P450_fung"/>
</dbReference>
<feature type="chain" id="PRO_5040878276" evidence="11">
    <location>
        <begin position="22"/>
        <end position="534"/>
    </location>
</feature>
<dbReference type="OrthoDB" id="2789670at2759"/>
<evidence type="ECO:0000256" key="9">
    <source>
        <dbReference type="PIRSR" id="PIRSR602401-1"/>
    </source>
</evidence>
<comment type="cofactor">
    <cofactor evidence="1 9">
        <name>heme</name>
        <dbReference type="ChEBI" id="CHEBI:30413"/>
    </cofactor>
</comment>
<gene>
    <name evidence="12" type="ORF">J3R30DRAFT_614261</name>
</gene>
<accession>A0A9W9A581</accession>
<dbReference type="GO" id="GO:0005506">
    <property type="term" value="F:iron ion binding"/>
    <property type="evidence" value="ECO:0007669"/>
    <property type="project" value="InterPro"/>
</dbReference>
<dbReference type="Gene3D" id="1.10.630.10">
    <property type="entry name" value="Cytochrome P450"/>
    <property type="match status" value="1"/>
</dbReference>
<dbReference type="GO" id="GO:0004497">
    <property type="term" value="F:monooxygenase activity"/>
    <property type="evidence" value="ECO:0007669"/>
    <property type="project" value="UniProtKB-KW"/>
</dbReference>